<evidence type="ECO:0000256" key="3">
    <source>
        <dbReference type="RuleBase" id="RU003457"/>
    </source>
</evidence>
<dbReference type="CDD" id="cd02247">
    <property type="entry name" value="cupin_pirin_C"/>
    <property type="match status" value="1"/>
</dbReference>
<reference evidence="6 7" key="1">
    <citation type="submission" date="2020-07" db="EMBL/GenBank/DDBJ databases">
        <title>Taxonomic revisions and descriptions of new bacterial species based on genomic comparisons in the high-G+C-content subgroup of the family Alcaligenaceae.</title>
        <authorList>
            <person name="Szabo A."/>
            <person name="Felfoldi T."/>
        </authorList>
    </citation>
    <scope>NUCLEOTIDE SEQUENCE [LARGE SCALE GENOMIC DNA]</scope>
    <source>
        <strain evidence="6 7">DSM 25667</strain>
    </source>
</reference>
<dbReference type="InterPro" id="IPR011051">
    <property type="entry name" value="RmlC_Cupin_sf"/>
</dbReference>
<evidence type="ECO:0000313" key="7">
    <source>
        <dbReference type="Proteomes" id="UP000554144"/>
    </source>
</evidence>
<accession>A0A853H3R5</accession>
<feature type="domain" description="Pirin C-terminal" evidence="5">
    <location>
        <begin position="183"/>
        <end position="285"/>
    </location>
</feature>
<keyword evidence="7" id="KW-1185">Reference proteome</keyword>
<feature type="binding site" evidence="2">
    <location>
        <position position="62"/>
    </location>
    <ligand>
        <name>Fe cation</name>
        <dbReference type="ChEBI" id="CHEBI:24875"/>
    </ligand>
</feature>
<dbReference type="RefSeq" id="WP_130040171.1">
    <property type="nucleotide sequence ID" value="NZ_JACCEV010000003.1"/>
</dbReference>
<dbReference type="InterPro" id="IPR053186">
    <property type="entry name" value="QDO-related"/>
</dbReference>
<dbReference type="InterPro" id="IPR008778">
    <property type="entry name" value="Pirin_C_dom"/>
</dbReference>
<dbReference type="OrthoDB" id="321327at2"/>
<dbReference type="Proteomes" id="UP000554144">
    <property type="component" value="Unassembled WGS sequence"/>
</dbReference>
<keyword evidence="2" id="KW-0408">Iron</keyword>
<gene>
    <name evidence="6" type="ORF">H0A62_13030</name>
</gene>
<evidence type="ECO:0000256" key="1">
    <source>
        <dbReference type="ARBA" id="ARBA00008416"/>
    </source>
</evidence>
<evidence type="ECO:0000259" key="5">
    <source>
        <dbReference type="Pfam" id="PF05726"/>
    </source>
</evidence>
<dbReference type="Gene3D" id="2.60.120.10">
    <property type="entry name" value="Jelly Rolls"/>
    <property type="match status" value="2"/>
</dbReference>
<feature type="domain" description="Pirin N-terminal" evidence="4">
    <location>
        <begin position="23"/>
        <end position="128"/>
    </location>
</feature>
<dbReference type="InterPro" id="IPR003829">
    <property type="entry name" value="Pirin_N_dom"/>
</dbReference>
<evidence type="ECO:0000256" key="2">
    <source>
        <dbReference type="PIRSR" id="PIRSR006232-1"/>
    </source>
</evidence>
<organism evidence="6 7">
    <name type="scientific">Pollutimonas harenae</name>
    <dbReference type="NCBI Taxonomy" id="657015"/>
    <lineage>
        <taxon>Bacteria</taxon>
        <taxon>Pseudomonadati</taxon>
        <taxon>Pseudomonadota</taxon>
        <taxon>Betaproteobacteria</taxon>
        <taxon>Burkholderiales</taxon>
        <taxon>Alcaligenaceae</taxon>
        <taxon>Pollutimonas</taxon>
    </lineage>
</organism>
<comment type="cofactor">
    <cofactor evidence="2">
        <name>Fe cation</name>
        <dbReference type="ChEBI" id="CHEBI:24875"/>
    </cofactor>
    <text evidence="2">Binds 1 Fe cation per subunit.</text>
</comment>
<comment type="similarity">
    <text evidence="1 3">Belongs to the pirin family.</text>
</comment>
<protein>
    <submittedName>
        <fullName evidence="6">Pirin family protein</fullName>
    </submittedName>
</protein>
<dbReference type="PANTHER" id="PTHR43594:SF1">
    <property type="entry name" value="QUERCETIN 2,3-DIOXYGENASE PA2418-RELATED"/>
    <property type="match status" value="1"/>
</dbReference>
<feature type="binding site" evidence="2">
    <location>
        <position position="106"/>
    </location>
    <ligand>
        <name>Fe cation</name>
        <dbReference type="ChEBI" id="CHEBI:24875"/>
    </ligand>
</feature>
<dbReference type="CDD" id="cd02909">
    <property type="entry name" value="cupin_pirin_N"/>
    <property type="match status" value="1"/>
</dbReference>
<dbReference type="AlphaFoldDB" id="A0A853H3R5"/>
<feature type="binding site" evidence="2">
    <location>
        <position position="108"/>
    </location>
    <ligand>
        <name>Fe cation</name>
        <dbReference type="ChEBI" id="CHEBI:24875"/>
    </ligand>
</feature>
<evidence type="ECO:0000313" key="6">
    <source>
        <dbReference type="EMBL" id="NYT86529.1"/>
    </source>
</evidence>
<dbReference type="Pfam" id="PF05726">
    <property type="entry name" value="Pirin_C"/>
    <property type="match status" value="1"/>
</dbReference>
<feature type="binding site" evidence="2">
    <location>
        <position position="64"/>
    </location>
    <ligand>
        <name>Fe cation</name>
        <dbReference type="ChEBI" id="CHEBI:24875"/>
    </ligand>
</feature>
<dbReference type="EMBL" id="JACCEV010000003">
    <property type="protein sequence ID" value="NYT86529.1"/>
    <property type="molecule type" value="Genomic_DNA"/>
</dbReference>
<dbReference type="PANTHER" id="PTHR43594">
    <property type="entry name" value="QUERCETIN 2,3-DIOXYGENASE"/>
    <property type="match status" value="1"/>
</dbReference>
<dbReference type="InterPro" id="IPR014710">
    <property type="entry name" value="RmlC-like_jellyroll"/>
</dbReference>
<name>A0A853H3R5_9BURK</name>
<evidence type="ECO:0000259" key="4">
    <source>
        <dbReference type="Pfam" id="PF02678"/>
    </source>
</evidence>
<proteinExistence type="inferred from homology"/>
<dbReference type="InterPro" id="IPR012093">
    <property type="entry name" value="Pirin"/>
</dbReference>
<keyword evidence="2" id="KW-0479">Metal-binding</keyword>
<dbReference type="Pfam" id="PF02678">
    <property type="entry name" value="Pirin"/>
    <property type="match status" value="1"/>
</dbReference>
<comment type="caution">
    <text evidence="6">The sequence shown here is derived from an EMBL/GenBank/DDBJ whole genome shotgun (WGS) entry which is preliminary data.</text>
</comment>
<sequence length="301" mass="32255">MLKKILGVYEAPRPHWVGDGFPVRSLFSYGDHGKALSPFLLLDHAGPQVFASTTTRRGVGTHPHRGFETVTIVYDGEVAHRDSTGAGGTIGPGDVQWMTAASGILHEEFHSDAFARRGGPLEMVQLWVNLPARHKMGAPGYQTLLDRDIPAMALPDGAGHLRVIAGEYDTALGPARTFTPIDVWDIRLNASAATTLTARAGHTLALVVLRGTVLVNGQEVARAGQLVHMERAGSTVHLEANNDATLLWLSGEPIDEPVVGHGPFVMNTEAEIQQAFADFRSGRFGHISPIEHGLGETGAHP</sequence>
<dbReference type="SUPFAM" id="SSF51182">
    <property type="entry name" value="RmlC-like cupins"/>
    <property type="match status" value="1"/>
</dbReference>
<dbReference type="GO" id="GO:0046872">
    <property type="term" value="F:metal ion binding"/>
    <property type="evidence" value="ECO:0007669"/>
    <property type="project" value="UniProtKB-KW"/>
</dbReference>
<dbReference type="PIRSF" id="PIRSF006232">
    <property type="entry name" value="Pirin"/>
    <property type="match status" value="1"/>
</dbReference>